<dbReference type="PIRSF" id="PIRSF001771">
    <property type="entry name" value="Cyclin_A_B_D_E"/>
    <property type="match status" value="1"/>
</dbReference>
<dbReference type="Proteomes" id="UP000326939">
    <property type="component" value="Chromosome 18"/>
</dbReference>
<feature type="domain" description="Cyclin-like" evidence="9">
    <location>
        <begin position="265"/>
        <end position="385"/>
    </location>
</feature>
<evidence type="ECO:0000313" key="12">
    <source>
        <dbReference type="Proteomes" id="UP000326939"/>
    </source>
</evidence>
<comment type="subunit">
    <text evidence="2">Interacts with the CDC2 protein kinase to form a serine/threonine kinase holoenzyme complex also known as maturation promoting factor (MPF). The cyclin subunit imparts substrate specificity to the complex.</text>
</comment>
<keyword evidence="5" id="KW-0131">Cell cycle</keyword>
<evidence type="ECO:0000256" key="2">
    <source>
        <dbReference type="ARBA" id="ARBA00011177"/>
    </source>
</evidence>
<evidence type="ECO:0000256" key="8">
    <source>
        <dbReference type="SAM" id="MobiDB-lite"/>
    </source>
</evidence>
<proteinExistence type="inferred from homology"/>
<dbReference type="GO" id="GO:0051301">
    <property type="term" value="P:cell division"/>
    <property type="evidence" value="ECO:0007669"/>
    <property type="project" value="UniProtKB-KW"/>
</dbReference>
<evidence type="ECO:0000259" key="10">
    <source>
        <dbReference type="SMART" id="SM01332"/>
    </source>
</evidence>
<dbReference type="Pfam" id="PF02984">
    <property type="entry name" value="Cyclin_C"/>
    <property type="match status" value="1"/>
</dbReference>
<feature type="region of interest" description="Disordered" evidence="8">
    <location>
        <begin position="1"/>
        <end position="36"/>
    </location>
</feature>
<dbReference type="InterPro" id="IPR004367">
    <property type="entry name" value="Cyclin_C-dom"/>
</dbReference>
<name>A0A5N5J486_9ROSI</name>
<organism evidence="11 12">
    <name type="scientific">Salix brachista</name>
    <dbReference type="NCBI Taxonomy" id="2182728"/>
    <lineage>
        <taxon>Eukaryota</taxon>
        <taxon>Viridiplantae</taxon>
        <taxon>Streptophyta</taxon>
        <taxon>Embryophyta</taxon>
        <taxon>Tracheophyta</taxon>
        <taxon>Spermatophyta</taxon>
        <taxon>Magnoliopsida</taxon>
        <taxon>eudicotyledons</taxon>
        <taxon>Gunneridae</taxon>
        <taxon>Pentapetalae</taxon>
        <taxon>rosids</taxon>
        <taxon>fabids</taxon>
        <taxon>Malpighiales</taxon>
        <taxon>Salicaceae</taxon>
        <taxon>Saliceae</taxon>
        <taxon>Salix</taxon>
    </lineage>
</organism>
<protein>
    <recommendedName>
        <fullName evidence="6">B-like cyclin</fullName>
    </recommendedName>
</protein>
<gene>
    <name evidence="11" type="ORF">DKX38_027867</name>
</gene>
<dbReference type="InterPro" id="IPR013763">
    <property type="entry name" value="Cyclin-like_dom"/>
</dbReference>
<dbReference type="GO" id="GO:0016538">
    <property type="term" value="F:cyclin-dependent protein serine/threonine kinase regulator activity"/>
    <property type="evidence" value="ECO:0007669"/>
    <property type="project" value="InterPro"/>
</dbReference>
<keyword evidence="4 7" id="KW-0195">Cyclin</keyword>
<evidence type="ECO:0000259" key="9">
    <source>
        <dbReference type="SMART" id="SM00385"/>
    </source>
</evidence>
<dbReference type="SMART" id="SM01332">
    <property type="entry name" value="Cyclin_C"/>
    <property type="match status" value="1"/>
</dbReference>
<dbReference type="InterPro" id="IPR048258">
    <property type="entry name" value="Cyclins_cyclin-box"/>
</dbReference>
<dbReference type="AlphaFoldDB" id="A0A5N5J486"/>
<accession>A0A5N5J486</accession>
<evidence type="ECO:0000256" key="7">
    <source>
        <dbReference type="RuleBase" id="RU000383"/>
    </source>
</evidence>
<feature type="domain" description="Cyclin C-terminal" evidence="10">
    <location>
        <begin position="394"/>
        <end position="517"/>
    </location>
</feature>
<dbReference type="Gene3D" id="1.10.472.10">
    <property type="entry name" value="Cyclin-like"/>
    <property type="match status" value="2"/>
</dbReference>
<dbReference type="EMBL" id="VDCV01000018">
    <property type="protein sequence ID" value="KAB5513961.1"/>
    <property type="molecule type" value="Genomic_DNA"/>
</dbReference>
<evidence type="ECO:0000313" key="11">
    <source>
        <dbReference type="EMBL" id="KAB5513961.1"/>
    </source>
</evidence>
<dbReference type="FunFam" id="1.10.472.10:FF:000013">
    <property type="entry name" value="Cyclin A1"/>
    <property type="match status" value="1"/>
</dbReference>
<dbReference type="InterPro" id="IPR046965">
    <property type="entry name" value="Cyclin_A/B-like"/>
</dbReference>
<dbReference type="InterPro" id="IPR039361">
    <property type="entry name" value="Cyclin"/>
</dbReference>
<dbReference type="InterPro" id="IPR036915">
    <property type="entry name" value="Cyclin-like_sf"/>
</dbReference>
<reference evidence="12" key="1">
    <citation type="journal article" date="2019" name="Gigascience">
        <title>De novo genome assembly of the endangered Acer yangbiense, a plant species with extremely small populations endemic to Yunnan Province, China.</title>
        <authorList>
            <person name="Yang J."/>
            <person name="Wariss H.M."/>
            <person name="Tao L."/>
            <person name="Zhang R."/>
            <person name="Yun Q."/>
            <person name="Hollingsworth P."/>
            <person name="Dao Z."/>
            <person name="Luo G."/>
            <person name="Guo H."/>
            <person name="Ma Y."/>
            <person name="Sun W."/>
        </authorList>
    </citation>
    <scope>NUCLEOTIDE SEQUENCE [LARGE SCALE GENOMIC DNA]</scope>
    <source>
        <strain evidence="12">cv. br00</strain>
    </source>
</reference>
<dbReference type="InterPro" id="IPR006671">
    <property type="entry name" value="Cyclin_N"/>
</dbReference>
<dbReference type="FunFam" id="1.10.472.10:FF:000001">
    <property type="entry name" value="G2/mitotic-specific cyclin"/>
    <property type="match status" value="1"/>
</dbReference>
<dbReference type="SMART" id="SM00385">
    <property type="entry name" value="CYCLIN"/>
    <property type="match status" value="2"/>
</dbReference>
<feature type="domain" description="Cyclin-like" evidence="9">
    <location>
        <begin position="398"/>
        <end position="486"/>
    </location>
</feature>
<sequence length="532" mass="60162">MNKENATAAKFEEPTTRITRARAKASGTSVGLFPATKPSFKQDQKHLLRAKTKRAASDENKSCSTSVAGLKHKRRAVLKDVTNILCENSHLNCNIATKQHTSKQARKCPRNKNAVVATLISMEISPAQQDVKEKLAEELSKIRMGEAQDFTSPAKLEDKQQSDCYGTGGGVADPRLLIPLSTKTSGVEGSLKKEEREISEKMDTSVGVSVVDIDSNIKDPQLCSFYAPDIYNIICAKELDQRPSIDYMEKLQRDISPSMRGILIDWLVEVSEEYTLVPDTLYLTVNLIDRFLSQNYIEKQRLQLLGVACMLIASYALHMCICAQLQGTNYNVFFPLHDHHMFLNTEYTPRKYEEICAPRVEDFCLITDNTYTRGEVLKMESQVLNFLHFQLSVPTTKSFLRRFIQAAQASSKVPRVELEFLANYLAELTLVEYNFLKLLPSLVAASAVFLARWTLDQSDHPWNSTLEHYTSYTSSELKTTVLALEDLQLNTNGCCLNAIRDKYRQQKVKNPYYLESLFFFRSVLAAQCVHAV</sequence>
<evidence type="ECO:0000256" key="6">
    <source>
        <dbReference type="ARBA" id="ARBA00032263"/>
    </source>
</evidence>
<evidence type="ECO:0000256" key="3">
    <source>
        <dbReference type="ARBA" id="ARBA00022618"/>
    </source>
</evidence>
<comment type="similarity">
    <text evidence="1">Belongs to the cyclin family. Cyclin AB subfamily.</text>
</comment>
<evidence type="ECO:0000256" key="5">
    <source>
        <dbReference type="ARBA" id="ARBA00023306"/>
    </source>
</evidence>
<evidence type="ECO:0000256" key="4">
    <source>
        <dbReference type="ARBA" id="ARBA00023127"/>
    </source>
</evidence>
<dbReference type="CDD" id="cd20506">
    <property type="entry name" value="CYCLIN_AtCycA-like_rpt2"/>
    <property type="match status" value="1"/>
</dbReference>
<keyword evidence="3" id="KW-0132">Cell division</keyword>
<evidence type="ECO:0000256" key="1">
    <source>
        <dbReference type="ARBA" id="ARBA00006955"/>
    </source>
</evidence>
<comment type="caution">
    <text evidence="11">The sequence shown here is derived from an EMBL/GenBank/DDBJ whole genome shotgun (WGS) entry which is preliminary data.</text>
</comment>
<dbReference type="PROSITE" id="PS00292">
    <property type="entry name" value="CYCLINS"/>
    <property type="match status" value="1"/>
</dbReference>
<dbReference type="SUPFAM" id="SSF47954">
    <property type="entry name" value="Cyclin-like"/>
    <property type="match status" value="2"/>
</dbReference>
<keyword evidence="12" id="KW-1185">Reference proteome</keyword>
<dbReference type="GO" id="GO:0044772">
    <property type="term" value="P:mitotic cell cycle phase transition"/>
    <property type="evidence" value="ECO:0007669"/>
    <property type="project" value="InterPro"/>
</dbReference>
<dbReference type="Pfam" id="PF00134">
    <property type="entry name" value="Cyclin_N"/>
    <property type="match status" value="2"/>
</dbReference>
<dbReference type="PANTHER" id="PTHR10177">
    <property type="entry name" value="CYCLINS"/>
    <property type="match status" value="1"/>
</dbReference>